<keyword evidence="2 4" id="KW-0863">Zinc-finger</keyword>
<evidence type="ECO:0000256" key="2">
    <source>
        <dbReference type="ARBA" id="ARBA00022771"/>
    </source>
</evidence>
<dbReference type="AlphaFoldDB" id="A0AAN7SZ63"/>
<evidence type="ECO:0000256" key="1">
    <source>
        <dbReference type="ARBA" id="ARBA00022723"/>
    </source>
</evidence>
<dbReference type="InterPro" id="IPR001965">
    <property type="entry name" value="Znf_PHD"/>
</dbReference>
<feature type="domain" description="RING-type" evidence="5">
    <location>
        <begin position="49"/>
        <end position="93"/>
    </location>
</feature>
<dbReference type="Pfam" id="PF13639">
    <property type="entry name" value="zf-RING_2"/>
    <property type="match status" value="1"/>
</dbReference>
<keyword evidence="3" id="KW-0862">Zinc</keyword>
<dbReference type="PROSITE" id="PS50089">
    <property type="entry name" value="ZF_RING_2"/>
    <property type="match status" value="1"/>
</dbReference>
<reference evidence="6 7" key="1">
    <citation type="submission" date="2023-08" db="EMBL/GenBank/DDBJ databases">
        <title>Black Yeasts Isolated from many extreme environments.</title>
        <authorList>
            <person name="Coleine C."/>
            <person name="Stajich J.E."/>
            <person name="Selbmann L."/>
        </authorList>
    </citation>
    <scope>NUCLEOTIDE SEQUENCE [LARGE SCALE GENOMIC DNA]</scope>
    <source>
        <strain evidence="6 7">CCFEE 5910</strain>
    </source>
</reference>
<evidence type="ECO:0000256" key="3">
    <source>
        <dbReference type="ARBA" id="ARBA00022833"/>
    </source>
</evidence>
<dbReference type="CDD" id="cd16448">
    <property type="entry name" value="RING-H2"/>
    <property type="match status" value="1"/>
</dbReference>
<dbReference type="SMART" id="SM00249">
    <property type="entry name" value="PHD"/>
    <property type="match status" value="1"/>
</dbReference>
<comment type="caution">
    <text evidence="6">The sequence shown here is derived from an EMBL/GenBank/DDBJ whole genome shotgun (WGS) entry which is preliminary data.</text>
</comment>
<dbReference type="Gene3D" id="3.30.40.10">
    <property type="entry name" value="Zinc/RING finger domain, C3HC4 (zinc finger)"/>
    <property type="match status" value="1"/>
</dbReference>
<keyword evidence="7" id="KW-1185">Reference proteome</keyword>
<protein>
    <recommendedName>
        <fullName evidence="5">RING-type domain-containing protein</fullName>
    </recommendedName>
</protein>
<dbReference type="SUPFAM" id="SSF57850">
    <property type="entry name" value="RING/U-box"/>
    <property type="match status" value="1"/>
</dbReference>
<organism evidence="6 7">
    <name type="scientific">Lithohypha guttulata</name>
    <dbReference type="NCBI Taxonomy" id="1690604"/>
    <lineage>
        <taxon>Eukaryota</taxon>
        <taxon>Fungi</taxon>
        <taxon>Dikarya</taxon>
        <taxon>Ascomycota</taxon>
        <taxon>Pezizomycotina</taxon>
        <taxon>Eurotiomycetes</taxon>
        <taxon>Chaetothyriomycetidae</taxon>
        <taxon>Chaetothyriales</taxon>
        <taxon>Trichomeriaceae</taxon>
        <taxon>Lithohypha</taxon>
    </lineage>
</organism>
<dbReference type="InterPro" id="IPR013083">
    <property type="entry name" value="Znf_RING/FYVE/PHD"/>
</dbReference>
<dbReference type="EMBL" id="JAVRRJ010000004">
    <property type="protein sequence ID" value="KAK5085658.1"/>
    <property type="molecule type" value="Genomic_DNA"/>
</dbReference>
<gene>
    <name evidence="6" type="ORF">LTR05_004945</name>
</gene>
<evidence type="ECO:0000259" key="5">
    <source>
        <dbReference type="PROSITE" id="PS50089"/>
    </source>
</evidence>
<evidence type="ECO:0000313" key="7">
    <source>
        <dbReference type="Proteomes" id="UP001309876"/>
    </source>
</evidence>
<dbReference type="Proteomes" id="UP001309876">
    <property type="component" value="Unassembled WGS sequence"/>
</dbReference>
<evidence type="ECO:0000256" key="4">
    <source>
        <dbReference type="PROSITE-ProRule" id="PRU00175"/>
    </source>
</evidence>
<sequence length="285" mass="33075">MPQTPVNAGSWAINNTRILSSSGSRCTNDMQGVFVINKPVSSTDEKDVCPFCQENLTAGQSIMVHTSHCKNSYHAKCMEEAITRGESKCPFCRIGICKSLTSERRGEDFRLFFYSRTAGLGPVGYAAALDNRPGYAAQDRFFMKVLELEKELQYELSCIRRHHDKVHRHIMQGKNLEIEKFLFEQERRRRSVHMQDIKREMQGQRVGPHLDRLKVKQKAEEAAFMVKLGRGKEQEELAWALSMHDWQEEVTEQHAGIVNYQWYKMEYAQEHDPRGSEWEEIPYPL</sequence>
<name>A0AAN7SZ63_9EURO</name>
<evidence type="ECO:0000313" key="6">
    <source>
        <dbReference type="EMBL" id="KAK5085658.1"/>
    </source>
</evidence>
<dbReference type="GO" id="GO:0008270">
    <property type="term" value="F:zinc ion binding"/>
    <property type="evidence" value="ECO:0007669"/>
    <property type="project" value="UniProtKB-KW"/>
</dbReference>
<proteinExistence type="predicted"/>
<dbReference type="InterPro" id="IPR001841">
    <property type="entry name" value="Znf_RING"/>
</dbReference>
<keyword evidence="1" id="KW-0479">Metal-binding</keyword>
<accession>A0AAN7SZ63</accession>